<dbReference type="AlphaFoldDB" id="A0A094ZI06"/>
<protein>
    <submittedName>
        <fullName evidence="1">Uncharacterized protein</fullName>
    </submittedName>
</protein>
<name>A0A094ZI06_SCHHA</name>
<proteinExistence type="predicted"/>
<dbReference type="EMBL" id="KL250555">
    <property type="protein sequence ID" value="KGB33562.1"/>
    <property type="molecule type" value="Genomic_DNA"/>
</dbReference>
<reference evidence="1" key="1">
    <citation type="journal article" date="2012" name="Nat. Genet.">
        <title>Whole-genome sequence of Schistosoma haematobium.</title>
        <authorList>
            <person name="Young N.D."/>
            <person name="Jex A.R."/>
            <person name="Li B."/>
            <person name="Liu S."/>
            <person name="Yang L."/>
            <person name="Xiong Z."/>
            <person name="Li Y."/>
            <person name="Cantacessi C."/>
            <person name="Hall R.S."/>
            <person name="Xu X."/>
            <person name="Chen F."/>
            <person name="Wu X."/>
            <person name="Zerlotini A."/>
            <person name="Oliveira G."/>
            <person name="Hofmann A."/>
            <person name="Zhang G."/>
            <person name="Fang X."/>
            <person name="Kang Y."/>
            <person name="Campbell B.E."/>
            <person name="Loukas A."/>
            <person name="Ranganathan S."/>
            <person name="Rollinson D."/>
            <person name="Rinaldi G."/>
            <person name="Brindley P.J."/>
            <person name="Yang H."/>
            <person name="Wang J."/>
            <person name="Wang J."/>
            <person name="Gasser R.B."/>
        </authorList>
    </citation>
    <scope>NUCLEOTIDE SEQUENCE [LARGE SCALE GENOMIC DNA]</scope>
</reference>
<gene>
    <name evidence="1" type="ORF">MS3_01740</name>
</gene>
<organism evidence="1">
    <name type="scientific">Schistosoma haematobium</name>
    <name type="common">Blood fluke</name>
    <dbReference type="NCBI Taxonomy" id="6185"/>
    <lineage>
        <taxon>Eukaryota</taxon>
        <taxon>Metazoa</taxon>
        <taxon>Spiralia</taxon>
        <taxon>Lophotrochozoa</taxon>
        <taxon>Platyhelminthes</taxon>
        <taxon>Trematoda</taxon>
        <taxon>Digenea</taxon>
        <taxon>Strigeidida</taxon>
        <taxon>Schistosomatoidea</taxon>
        <taxon>Schistosomatidae</taxon>
        <taxon>Schistosoma</taxon>
    </lineage>
</organism>
<evidence type="ECO:0000313" key="1">
    <source>
        <dbReference type="EMBL" id="KGB33562.1"/>
    </source>
</evidence>
<accession>A0A094ZI06</accession>
<dbReference type="STRING" id="6185.A0A094ZI06"/>
<sequence length="423" mass="48095">MSAVWRVFATHPKKLVAGTLCLVYCYKFTGEKYRGLLKVFENNAAPILNLSGLDVKMVYLDTDSEIKDFIKVLDPSSTDGVLVAGDDNLIQKDSQPIEQSKASSANTYSLLGIEWNIWRDIELGGGCGVSDRHKKPTNPNDHRGVLTTLSVSSPRSWSRNFGALWRSTWYWLRSSENNAQIYPHSDSKTSSNFFADSSVTISDKKPEKSRVKFARLFYTPICTGCSKCWEKKLMSNFRLLPNVCQNDFYSTNFFEIINCIFDGQSYKESGLEVNAKKSSSLLGRIFGFSLSSNNNKSNIDEVKSVEIQQQIKAKSSIDNPACGELKELIVEKASGFTITPEGDHIRLDILRRSTSYWDHIQQFRAWLLSQPYSFKSGSQVILCDKLRLFPGQTENEFYWIDNDYFEAHPIEVNLRRNAVNLFM</sequence>